<name>A0A1G9H9M3_9EURY</name>
<evidence type="ECO:0000313" key="2">
    <source>
        <dbReference type="Proteomes" id="UP000198882"/>
    </source>
</evidence>
<dbReference type="OrthoDB" id="199364at2157"/>
<sequence>MTTNTDTTADSSGHHGRRHVCDDCGWIGETADATVTGLPTEISVHCPDCDGDTHREYFGNPLPAEGTTLQTPVGFDDCPVCGTAGIFLTDEPGTCMCGAEFGGLSTTEIVTVPDRGEQDVLIRASEDDLRHKVFDYCDGTDLGDNPRRSLAYWRVNGTPRQTGPGRAVLFSTTSETVDYYAPICTAEEDKLWFAFLYPTRFEVPAEPPTRGFKYVDWGDWPW</sequence>
<dbReference type="EMBL" id="FNFE01000011">
    <property type="protein sequence ID" value="SDL09666.1"/>
    <property type="molecule type" value="Genomic_DNA"/>
</dbReference>
<accession>A0A1G9H9M3</accession>
<reference evidence="2" key="1">
    <citation type="submission" date="2016-10" db="EMBL/GenBank/DDBJ databases">
        <authorList>
            <person name="Varghese N."/>
            <person name="Submissions S."/>
        </authorList>
    </citation>
    <scope>NUCLEOTIDE SEQUENCE [LARGE SCALE GENOMIC DNA]</scope>
    <source>
        <strain evidence="2">B4,CECT 8067,JCM 17497</strain>
    </source>
</reference>
<proteinExistence type="predicted"/>
<keyword evidence="2" id="KW-1185">Reference proteome</keyword>
<dbReference type="Proteomes" id="UP000198882">
    <property type="component" value="Unassembled WGS sequence"/>
</dbReference>
<gene>
    <name evidence="1" type="ORF">SAMN04515672_0162</name>
</gene>
<protein>
    <submittedName>
        <fullName evidence="1">Uncharacterized protein</fullName>
    </submittedName>
</protein>
<dbReference type="STRING" id="1095776.SAMN04515672_0162"/>
<dbReference type="RefSeq" id="WP_090312456.1">
    <property type="nucleotide sequence ID" value="NZ_FNFE01000011.1"/>
</dbReference>
<organism evidence="1 2">
    <name type="scientific">Natronorubrum texcoconense</name>
    <dbReference type="NCBI Taxonomy" id="1095776"/>
    <lineage>
        <taxon>Archaea</taxon>
        <taxon>Methanobacteriati</taxon>
        <taxon>Methanobacteriota</taxon>
        <taxon>Stenosarchaea group</taxon>
        <taxon>Halobacteria</taxon>
        <taxon>Halobacteriales</taxon>
        <taxon>Natrialbaceae</taxon>
        <taxon>Natronorubrum</taxon>
    </lineage>
</organism>
<evidence type="ECO:0000313" key="1">
    <source>
        <dbReference type="EMBL" id="SDL09666.1"/>
    </source>
</evidence>
<dbReference type="AlphaFoldDB" id="A0A1G9H9M3"/>